<name>A0A9W7LFL6_9STRA</name>
<reference evidence="2" key="1">
    <citation type="journal article" date="2023" name="Commun. Biol.">
        <title>Genome analysis of Parmales, the sister group of diatoms, reveals the evolutionary specialization of diatoms from phago-mixotrophs to photoautotrophs.</title>
        <authorList>
            <person name="Ban H."/>
            <person name="Sato S."/>
            <person name="Yoshikawa S."/>
            <person name="Yamada K."/>
            <person name="Nakamura Y."/>
            <person name="Ichinomiya M."/>
            <person name="Sato N."/>
            <person name="Blanc-Mathieu R."/>
            <person name="Endo H."/>
            <person name="Kuwata A."/>
            <person name="Ogata H."/>
        </authorList>
    </citation>
    <scope>NUCLEOTIDE SEQUENCE [LARGE SCALE GENOMIC DNA]</scope>
</reference>
<sequence length="276" mass="32130">NDLKKSHDEFVDAFHEELRETLKKENFQTETGRVETSAEEITSALQRKRERMNRGGKRLSLAFSSSLRSLPKGPRARINGKYRDLEIMINYSCDEMFDEYRNGNPRRKFIDRWQENIELHDLCQRSQALKIINGAVEKAKEEYRKAGKVLDGRDVKFVRIKSLHQCMTVGLFFKLLCWNRPSWRQYREDPSNVKKMGSGAWNEGTPWLESVGGTPHDRMIEGIKRFLEDRYEYGGSAESGLVVTPYLWRIDEGVPHPGSSRREAMGGYWESSMAKR</sequence>
<dbReference type="AlphaFoldDB" id="A0A9W7LFL6"/>
<protein>
    <submittedName>
        <fullName evidence="1">Uncharacterized protein</fullName>
    </submittedName>
</protein>
<evidence type="ECO:0000313" key="1">
    <source>
        <dbReference type="EMBL" id="GMI49255.1"/>
    </source>
</evidence>
<dbReference type="EMBL" id="BRYA01000483">
    <property type="protein sequence ID" value="GMI49255.1"/>
    <property type="molecule type" value="Genomic_DNA"/>
</dbReference>
<organism evidence="1 2">
    <name type="scientific">Triparma columacea</name>
    <dbReference type="NCBI Taxonomy" id="722753"/>
    <lineage>
        <taxon>Eukaryota</taxon>
        <taxon>Sar</taxon>
        <taxon>Stramenopiles</taxon>
        <taxon>Ochrophyta</taxon>
        <taxon>Bolidophyceae</taxon>
        <taxon>Parmales</taxon>
        <taxon>Triparmaceae</taxon>
        <taxon>Triparma</taxon>
    </lineage>
</organism>
<keyword evidence="2" id="KW-1185">Reference proteome</keyword>
<evidence type="ECO:0000313" key="2">
    <source>
        <dbReference type="Proteomes" id="UP001165065"/>
    </source>
</evidence>
<accession>A0A9W7LFL6</accession>
<comment type="caution">
    <text evidence="1">The sequence shown here is derived from an EMBL/GenBank/DDBJ whole genome shotgun (WGS) entry which is preliminary data.</text>
</comment>
<proteinExistence type="predicted"/>
<gene>
    <name evidence="1" type="ORF">TrCOL_g8439</name>
</gene>
<feature type="non-terminal residue" evidence="1">
    <location>
        <position position="1"/>
    </location>
</feature>
<dbReference type="Proteomes" id="UP001165065">
    <property type="component" value="Unassembled WGS sequence"/>
</dbReference>